<evidence type="ECO:0000313" key="5">
    <source>
        <dbReference type="EMBL" id="KOY52342.1"/>
    </source>
</evidence>
<evidence type="ECO:0000313" key="8">
    <source>
        <dbReference type="Proteomes" id="UP000183071"/>
    </source>
</evidence>
<dbReference type="OrthoDB" id="9787851at2"/>
<dbReference type="InterPro" id="IPR027417">
    <property type="entry name" value="P-loop_NTPase"/>
</dbReference>
<evidence type="ECO:0000256" key="2">
    <source>
        <dbReference type="ARBA" id="ARBA00022741"/>
    </source>
</evidence>
<dbReference type="EMBL" id="FNUE01000002">
    <property type="protein sequence ID" value="SEE43676.1"/>
    <property type="molecule type" value="Genomic_DNA"/>
</dbReference>
<evidence type="ECO:0000313" key="6">
    <source>
        <dbReference type="EMBL" id="SEE43676.1"/>
    </source>
</evidence>
<evidence type="ECO:0000259" key="4">
    <source>
        <dbReference type="PROSITE" id="PS50893"/>
    </source>
</evidence>
<feature type="domain" description="ABC transporter" evidence="4">
    <location>
        <begin position="10"/>
        <end position="250"/>
    </location>
</feature>
<protein>
    <submittedName>
        <fullName evidence="5">ABC-type transporter</fullName>
    </submittedName>
    <submittedName>
        <fullName evidence="6">Iron complex transport system ATP-binding protein</fullName>
    </submittedName>
</protein>
<dbReference type="Pfam" id="PF00005">
    <property type="entry name" value="ABC_tran"/>
    <property type="match status" value="1"/>
</dbReference>
<keyword evidence="1" id="KW-0813">Transport</keyword>
<dbReference type="InterPro" id="IPR003439">
    <property type="entry name" value="ABC_transporter-like_ATP-bd"/>
</dbReference>
<reference evidence="6 8" key="2">
    <citation type="submission" date="2016-10" db="EMBL/GenBank/DDBJ databases">
        <authorList>
            <person name="Varghese N."/>
            <person name="Submissions S."/>
        </authorList>
    </citation>
    <scope>NUCLEOTIDE SEQUENCE [LARGE SCALE GENOMIC DNA]</scope>
    <source>
        <strain evidence="6 8">DSW-5</strain>
    </source>
</reference>
<dbReference type="Proteomes" id="UP000183071">
    <property type="component" value="Unassembled WGS sequence"/>
</dbReference>
<evidence type="ECO:0000256" key="1">
    <source>
        <dbReference type="ARBA" id="ARBA00022448"/>
    </source>
</evidence>
<dbReference type="CDD" id="cd03214">
    <property type="entry name" value="ABC_Iron-Siderophores_B12_Hemin"/>
    <property type="match status" value="1"/>
</dbReference>
<organism evidence="5 7">
    <name type="scientific">Polaribacter dokdonensis DSW-5</name>
    <dbReference type="NCBI Taxonomy" id="1300348"/>
    <lineage>
        <taxon>Bacteria</taxon>
        <taxon>Pseudomonadati</taxon>
        <taxon>Bacteroidota</taxon>
        <taxon>Flavobacteriia</taxon>
        <taxon>Flavobacteriales</taxon>
        <taxon>Flavobacteriaceae</taxon>
    </lineage>
</organism>
<evidence type="ECO:0000256" key="3">
    <source>
        <dbReference type="ARBA" id="ARBA00022840"/>
    </source>
</evidence>
<dbReference type="PANTHER" id="PTHR42734">
    <property type="entry name" value="METAL TRANSPORT SYSTEM ATP-BINDING PROTEIN TM_0124-RELATED"/>
    <property type="match status" value="1"/>
</dbReference>
<dbReference type="GO" id="GO:0016887">
    <property type="term" value="F:ATP hydrolysis activity"/>
    <property type="evidence" value="ECO:0007669"/>
    <property type="project" value="InterPro"/>
</dbReference>
<dbReference type="SMART" id="SM00382">
    <property type="entry name" value="AAA"/>
    <property type="match status" value="1"/>
</dbReference>
<dbReference type="PROSITE" id="PS50893">
    <property type="entry name" value="ABC_TRANSPORTER_2"/>
    <property type="match status" value="1"/>
</dbReference>
<reference evidence="5 7" key="1">
    <citation type="submission" date="2015-07" db="EMBL/GenBank/DDBJ databases">
        <title>Genome of Polaribacter dokdonenesis DSW-5, isolated from seawater off Dokdo in Korea.</title>
        <authorList>
            <person name="Yoon K."/>
            <person name="Song J.Y."/>
            <person name="Kim J.F."/>
        </authorList>
    </citation>
    <scope>NUCLEOTIDE SEQUENCE [LARGE SCALE GENOMIC DNA]</scope>
    <source>
        <strain evidence="5 7">DSW-5</strain>
    </source>
</reference>
<dbReference type="SUPFAM" id="SSF52540">
    <property type="entry name" value="P-loop containing nucleoside triphosphate hydrolases"/>
    <property type="match status" value="1"/>
</dbReference>
<dbReference type="InterPro" id="IPR003593">
    <property type="entry name" value="AAA+_ATPase"/>
</dbReference>
<gene>
    <name evidence="5" type="ORF">I602_1902</name>
    <name evidence="6" type="ORF">SAMN05444353_1671</name>
</gene>
<dbReference type="PATRIC" id="fig|1300348.6.peg.1901"/>
<dbReference type="FunFam" id="3.40.50.300:FF:000134">
    <property type="entry name" value="Iron-enterobactin ABC transporter ATP-binding protein"/>
    <property type="match status" value="1"/>
</dbReference>
<name>A0A0M9CGZ9_9FLAO</name>
<dbReference type="InterPro" id="IPR050153">
    <property type="entry name" value="Metal_Ion_Import_ABC"/>
</dbReference>
<dbReference type="EMBL" id="LGBR01000001">
    <property type="protein sequence ID" value="KOY52342.1"/>
    <property type="molecule type" value="Genomic_DNA"/>
</dbReference>
<dbReference type="STRING" id="1300348.I602_1902"/>
<dbReference type="AlphaFoldDB" id="A0A0M9CGZ9"/>
<dbReference type="RefSeq" id="WP_053974449.1">
    <property type="nucleotide sequence ID" value="NZ_FNUE01000002.1"/>
</dbReference>
<proteinExistence type="predicted"/>
<dbReference type="PANTHER" id="PTHR42734:SF21">
    <property type="entry name" value="IRON ABC TRANSPORTER, ATP-BINDING PROTEIN"/>
    <property type="match status" value="1"/>
</dbReference>
<sequence length="265" mass="30078">MDKNQNNIVLKTKNLSIGYLNRKKKTVVAKDINLNLKEKNLITVLGKNGIGKSTFLRTIAKVQNALSGSIFINQKNLKDYSNKDISTLLSLVLTERLPESQLTVFELVALGRQPYTNWIDKLSDKDIEKIKIALKQTEIEHLQHKFFYELSDGQLQRVLIARALAQDTAIIILDEPTAHLDLHHTLKIFSLLKKLVKETSKTIIISTHQVNLALQFSDTVILFKDDKVISGSVDDLNSTNALEDLFPETIIKYESNLKQFIIKPN</sequence>
<dbReference type="Gene3D" id="3.40.50.300">
    <property type="entry name" value="P-loop containing nucleotide triphosphate hydrolases"/>
    <property type="match status" value="1"/>
</dbReference>
<dbReference type="Proteomes" id="UP000037716">
    <property type="component" value="Unassembled WGS sequence"/>
</dbReference>
<keyword evidence="8" id="KW-1185">Reference proteome</keyword>
<comment type="caution">
    <text evidence="5">The sequence shown here is derived from an EMBL/GenBank/DDBJ whole genome shotgun (WGS) entry which is preliminary data.</text>
</comment>
<dbReference type="GO" id="GO:0005524">
    <property type="term" value="F:ATP binding"/>
    <property type="evidence" value="ECO:0007669"/>
    <property type="project" value="UniProtKB-KW"/>
</dbReference>
<keyword evidence="3 6" id="KW-0067">ATP-binding</keyword>
<keyword evidence="2" id="KW-0547">Nucleotide-binding</keyword>
<accession>A0A0M9CGZ9</accession>
<evidence type="ECO:0000313" key="7">
    <source>
        <dbReference type="Proteomes" id="UP000037716"/>
    </source>
</evidence>